<sequence length="527" mass="58214">SLERLITRIKKRDSYGFFLEPVDTSVITDYLTVIDHPMDLGTMQTKVERNAYYSIDEFRRDLLLVCDNARKYNGAGSIYATSADRVQDYAVQAIERETVKLERVGMTSMPVGAQGREEQVVRARSSTPNWDVYDDRNEHRRSSRLRGRPSVDSPASATTQLTPSAITDNFRWLRRKLKRHSSVPRRVVQESQIKVSILPDGSVDPAGFEEDTAYVPFMTGPVEPPRLAAVKRPSNSHQQPTLYSHGFYHPQATFMDFGHMRNVHGVIRHDKVDTGLQAIHADATGLAYWNSISEFIEGAGDEAAKYAAKVIDHLTHGAHAVARNTVNHVMDWDVVDGHGKSELGPVDIPDLVGWLDAQDERDKLYAERVQALTRPIRLKDLPSTSAEVSSRLSNAQRQDLSTKVTQNLLASTKSVDEQVALHGSLQNDIRVLAEQVCLEKLGSAAPDTLVPALQPVQAAQGSGVVGRPRQMSNTTPIFPRVSSASAVAGANGSVKRSERSMSMVNVHSASLASAVQSDLFRNLTEDE</sequence>
<organism evidence="1 2">
    <name type="scientific">Linderina macrospora</name>
    <dbReference type="NCBI Taxonomy" id="4868"/>
    <lineage>
        <taxon>Eukaryota</taxon>
        <taxon>Fungi</taxon>
        <taxon>Fungi incertae sedis</taxon>
        <taxon>Zoopagomycota</taxon>
        <taxon>Kickxellomycotina</taxon>
        <taxon>Kickxellomycetes</taxon>
        <taxon>Kickxellales</taxon>
        <taxon>Kickxellaceae</taxon>
        <taxon>Linderina</taxon>
    </lineage>
</organism>
<proteinExistence type="predicted"/>
<reference evidence="1" key="1">
    <citation type="submission" date="2022-07" db="EMBL/GenBank/DDBJ databases">
        <title>Phylogenomic reconstructions and comparative analyses of Kickxellomycotina fungi.</title>
        <authorList>
            <person name="Reynolds N.K."/>
            <person name="Stajich J.E."/>
            <person name="Barry K."/>
            <person name="Grigoriev I.V."/>
            <person name="Crous P."/>
            <person name="Smith M.E."/>
        </authorList>
    </citation>
    <scope>NUCLEOTIDE SEQUENCE</scope>
    <source>
        <strain evidence="1">NRRL 5244</strain>
    </source>
</reference>
<keyword evidence="2" id="KW-1185">Reference proteome</keyword>
<protein>
    <submittedName>
        <fullName evidence="1">Uncharacterized protein</fullName>
    </submittedName>
</protein>
<name>A0ACC1J6S4_9FUNG</name>
<feature type="non-terminal residue" evidence="1">
    <location>
        <position position="1"/>
    </location>
</feature>
<gene>
    <name evidence="1" type="ORF">FBU59_004089</name>
</gene>
<accession>A0ACC1J6S4</accession>
<comment type="caution">
    <text evidence="1">The sequence shown here is derived from an EMBL/GenBank/DDBJ whole genome shotgun (WGS) entry which is preliminary data.</text>
</comment>
<evidence type="ECO:0000313" key="1">
    <source>
        <dbReference type="EMBL" id="KAJ1939532.1"/>
    </source>
</evidence>
<dbReference type="Proteomes" id="UP001150603">
    <property type="component" value="Unassembled WGS sequence"/>
</dbReference>
<dbReference type="EMBL" id="JANBPW010002815">
    <property type="protein sequence ID" value="KAJ1939532.1"/>
    <property type="molecule type" value="Genomic_DNA"/>
</dbReference>
<evidence type="ECO:0000313" key="2">
    <source>
        <dbReference type="Proteomes" id="UP001150603"/>
    </source>
</evidence>